<accession>A0A9P0MYA5</accession>
<dbReference type="CDD" id="cd01061">
    <property type="entry name" value="RNase_T2_euk"/>
    <property type="match status" value="1"/>
</dbReference>
<dbReference type="PANTHER" id="PTHR11240">
    <property type="entry name" value="RIBONUCLEASE T2"/>
    <property type="match status" value="1"/>
</dbReference>
<dbReference type="Pfam" id="PF00445">
    <property type="entry name" value="Ribonuclease_T2"/>
    <property type="match status" value="1"/>
</dbReference>
<dbReference type="PANTHER" id="PTHR11240:SF22">
    <property type="entry name" value="RIBONUCLEASE T2"/>
    <property type="match status" value="1"/>
</dbReference>
<keyword evidence="2" id="KW-1015">Disulfide bond</keyword>
<dbReference type="OrthoDB" id="435754at2759"/>
<dbReference type="Gene3D" id="3.90.730.10">
    <property type="entry name" value="Ribonuclease T2-like"/>
    <property type="match status" value="1"/>
</dbReference>
<evidence type="ECO:0000256" key="1">
    <source>
        <dbReference type="ARBA" id="ARBA00007469"/>
    </source>
</evidence>
<dbReference type="Proteomes" id="UP001152798">
    <property type="component" value="Chromosome 7"/>
</dbReference>
<feature type="active site" evidence="3">
    <location>
        <position position="117"/>
    </location>
</feature>
<evidence type="ECO:0000313" key="5">
    <source>
        <dbReference type="EMBL" id="CAH1406887.1"/>
    </source>
</evidence>
<dbReference type="InterPro" id="IPR033697">
    <property type="entry name" value="Ribonuclease_T2_eukaryotic"/>
</dbReference>
<evidence type="ECO:0000256" key="2">
    <source>
        <dbReference type="ARBA" id="ARBA00023157"/>
    </source>
</evidence>
<sequence length="239" mass="26835">MFCNLALTFTGVIFFASLLNLGLCSKPWDLLIFSQNWPTSVCDKWMQGRGNSCRQYPNNIWTVHGIWPTKLGTVGPGYCDNNNPFDSNVVRSIENEMDYYWTSIHIQGSKTGFWSHEWNKHGTCGTSIPQLSNQAKYFKQGLDWAKKYNMVAILGAAGIVPGQEYTVQNINNGIKQVIKKNPQIVCYTNSKRQTSLLEVRLCFDKSLSLVDCDGTAVGKGSGNLLTNCRSNRVLYPRAN</sequence>
<organism evidence="5 6">
    <name type="scientific">Nezara viridula</name>
    <name type="common">Southern green stink bug</name>
    <name type="synonym">Cimex viridulus</name>
    <dbReference type="NCBI Taxonomy" id="85310"/>
    <lineage>
        <taxon>Eukaryota</taxon>
        <taxon>Metazoa</taxon>
        <taxon>Ecdysozoa</taxon>
        <taxon>Arthropoda</taxon>
        <taxon>Hexapoda</taxon>
        <taxon>Insecta</taxon>
        <taxon>Pterygota</taxon>
        <taxon>Neoptera</taxon>
        <taxon>Paraneoptera</taxon>
        <taxon>Hemiptera</taxon>
        <taxon>Heteroptera</taxon>
        <taxon>Panheteroptera</taxon>
        <taxon>Pentatomomorpha</taxon>
        <taxon>Pentatomoidea</taxon>
        <taxon>Pentatomidae</taxon>
        <taxon>Pentatominae</taxon>
        <taxon>Nezara</taxon>
    </lineage>
</organism>
<feature type="active site" evidence="3">
    <location>
        <position position="64"/>
    </location>
</feature>
<dbReference type="AlphaFoldDB" id="A0A9P0MYA5"/>
<gene>
    <name evidence="5" type="ORF">NEZAVI_LOCUS14726</name>
</gene>
<keyword evidence="6" id="KW-1185">Reference proteome</keyword>
<dbReference type="EMBL" id="OV725083">
    <property type="protein sequence ID" value="CAH1406887.1"/>
    <property type="molecule type" value="Genomic_DNA"/>
</dbReference>
<dbReference type="GO" id="GO:0003723">
    <property type="term" value="F:RNA binding"/>
    <property type="evidence" value="ECO:0007669"/>
    <property type="project" value="InterPro"/>
</dbReference>
<feature type="active site" evidence="3">
    <location>
        <position position="121"/>
    </location>
</feature>
<evidence type="ECO:0000313" key="6">
    <source>
        <dbReference type="Proteomes" id="UP001152798"/>
    </source>
</evidence>
<dbReference type="GO" id="GO:0006401">
    <property type="term" value="P:RNA catabolic process"/>
    <property type="evidence" value="ECO:0007669"/>
    <property type="project" value="TreeGrafter"/>
</dbReference>
<protein>
    <submittedName>
        <fullName evidence="5">Uncharacterized protein</fullName>
    </submittedName>
</protein>
<dbReference type="PROSITE" id="PS00531">
    <property type="entry name" value="RNASE_T2_2"/>
    <property type="match status" value="1"/>
</dbReference>
<comment type="similarity">
    <text evidence="1 4">Belongs to the RNase T2 family.</text>
</comment>
<reference evidence="5" key="1">
    <citation type="submission" date="2022-01" db="EMBL/GenBank/DDBJ databases">
        <authorList>
            <person name="King R."/>
        </authorList>
    </citation>
    <scope>NUCLEOTIDE SEQUENCE</scope>
</reference>
<evidence type="ECO:0000256" key="3">
    <source>
        <dbReference type="PIRSR" id="PIRSR633697-1"/>
    </source>
</evidence>
<dbReference type="SUPFAM" id="SSF55895">
    <property type="entry name" value="Ribonuclease Rh-like"/>
    <property type="match status" value="1"/>
</dbReference>
<proteinExistence type="inferred from homology"/>
<dbReference type="InterPro" id="IPR001568">
    <property type="entry name" value="RNase_T2-like"/>
</dbReference>
<dbReference type="GO" id="GO:0033897">
    <property type="term" value="F:ribonuclease T2 activity"/>
    <property type="evidence" value="ECO:0007669"/>
    <property type="project" value="InterPro"/>
</dbReference>
<evidence type="ECO:0000256" key="4">
    <source>
        <dbReference type="RuleBase" id="RU004328"/>
    </source>
</evidence>
<dbReference type="InterPro" id="IPR033130">
    <property type="entry name" value="RNase_T2_His_AS_2"/>
</dbReference>
<dbReference type="GO" id="GO:0005576">
    <property type="term" value="C:extracellular region"/>
    <property type="evidence" value="ECO:0007669"/>
    <property type="project" value="TreeGrafter"/>
</dbReference>
<name>A0A9P0MYA5_NEZVI</name>
<dbReference type="InterPro" id="IPR036430">
    <property type="entry name" value="RNase_T2-like_sf"/>
</dbReference>